<dbReference type="SUPFAM" id="SSF75304">
    <property type="entry name" value="Amidase signature (AS) enzymes"/>
    <property type="match status" value="1"/>
</dbReference>
<protein>
    <recommendedName>
        <fullName evidence="2">Amidase domain-containing protein</fullName>
    </recommendedName>
</protein>
<keyword evidence="1" id="KW-0732">Signal</keyword>
<evidence type="ECO:0000259" key="2">
    <source>
        <dbReference type="Pfam" id="PF01425"/>
    </source>
</evidence>
<dbReference type="Pfam" id="PF01425">
    <property type="entry name" value="Amidase"/>
    <property type="match status" value="1"/>
</dbReference>
<dbReference type="AlphaFoldDB" id="A0AAV7DZ40"/>
<accession>A0AAV7DZ40</accession>
<evidence type="ECO:0000256" key="1">
    <source>
        <dbReference type="SAM" id="SignalP"/>
    </source>
</evidence>
<feature type="signal peptide" evidence="1">
    <location>
        <begin position="1"/>
        <end position="22"/>
    </location>
</feature>
<dbReference type="PANTHER" id="PTHR42678">
    <property type="entry name" value="AMIDASE"/>
    <property type="match status" value="1"/>
</dbReference>
<proteinExistence type="predicted"/>
<comment type="caution">
    <text evidence="3">The sequence shown here is derived from an EMBL/GenBank/DDBJ whole genome shotgun (WGS) entry which is preliminary data.</text>
</comment>
<gene>
    <name evidence="3" type="ORF">H6P81_017729</name>
</gene>
<keyword evidence="4" id="KW-1185">Reference proteome</keyword>
<feature type="domain" description="Amidase" evidence="2">
    <location>
        <begin position="47"/>
        <end position="443"/>
    </location>
</feature>
<evidence type="ECO:0000313" key="4">
    <source>
        <dbReference type="Proteomes" id="UP000825729"/>
    </source>
</evidence>
<dbReference type="Gene3D" id="3.90.1300.10">
    <property type="entry name" value="Amidase signature (AS) domain"/>
    <property type="match status" value="1"/>
</dbReference>
<sequence length="502" mass="54106">MDNLVMKFMMLSLLLFVHHGTASTIKEATIEGIHKAFKANELTSRRLVEFYLNRTRVLNPQLHAVLELNPDALSQADEADKKRLDHHGGSSSGLQGIPVLLKDTIATTGRMNTTAGSLALVGSVVPRDAGVVAKLKVAGAIILGKASLSEWSYFRSSEAPNGWCGRGGQGKNPYVLSADPCGSSSGSAIAVAANMVMVSLGTETEGSIICPSSANSVVGIKPTLGLTSRSGVIPLSPRQDTIGTVTDAVHVLEAIVGLDLRDEATRKASKFIPVGGYRQFLKADGLKGKKLGILKNFFDFSEEPVLNETFVRHFATFRREGATLVENLVLANESTIMDFEASGQETAILAEFKLYLNQYLLELHQSPVRSLADIIAFNNNHPVEEKIKEWPQDIFANVERTNGIGEAERLALRKMERLSRNGIERLMEEKSLDAILTPASGCGTILAIGGYPGISVPAGYDQDGIPIGLCFGGLKGSEPKLIEMAYSFEQATKVRKPPAFKP</sequence>
<feature type="chain" id="PRO_5043395160" description="Amidase domain-containing protein" evidence="1">
    <location>
        <begin position="23"/>
        <end position="502"/>
    </location>
</feature>
<organism evidence="3 4">
    <name type="scientific">Aristolochia fimbriata</name>
    <name type="common">White veined hardy Dutchman's pipe vine</name>
    <dbReference type="NCBI Taxonomy" id="158543"/>
    <lineage>
        <taxon>Eukaryota</taxon>
        <taxon>Viridiplantae</taxon>
        <taxon>Streptophyta</taxon>
        <taxon>Embryophyta</taxon>
        <taxon>Tracheophyta</taxon>
        <taxon>Spermatophyta</taxon>
        <taxon>Magnoliopsida</taxon>
        <taxon>Magnoliidae</taxon>
        <taxon>Piperales</taxon>
        <taxon>Aristolochiaceae</taxon>
        <taxon>Aristolochia</taxon>
    </lineage>
</organism>
<dbReference type="EMBL" id="JAINDJ010000007">
    <property type="protein sequence ID" value="KAG9441875.1"/>
    <property type="molecule type" value="Genomic_DNA"/>
</dbReference>
<dbReference type="InterPro" id="IPR023631">
    <property type="entry name" value="Amidase_dom"/>
</dbReference>
<reference evidence="3 4" key="1">
    <citation type="submission" date="2021-07" db="EMBL/GenBank/DDBJ databases">
        <title>The Aristolochia fimbriata genome: insights into angiosperm evolution, floral development and chemical biosynthesis.</title>
        <authorList>
            <person name="Jiao Y."/>
        </authorList>
    </citation>
    <scope>NUCLEOTIDE SEQUENCE [LARGE SCALE GENOMIC DNA]</scope>
    <source>
        <strain evidence="3">IBCAS-2021</strain>
        <tissue evidence="3">Leaf</tissue>
    </source>
</reference>
<evidence type="ECO:0000313" key="3">
    <source>
        <dbReference type="EMBL" id="KAG9441875.1"/>
    </source>
</evidence>
<name>A0AAV7DZ40_ARIFI</name>
<dbReference type="InterPro" id="IPR036928">
    <property type="entry name" value="AS_sf"/>
</dbReference>
<dbReference type="Proteomes" id="UP000825729">
    <property type="component" value="Unassembled WGS sequence"/>
</dbReference>
<dbReference type="PANTHER" id="PTHR42678:SF34">
    <property type="entry name" value="OS04G0183300 PROTEIN"/>
    <property type="match status" value="1"/>
</dbReference>